<feature type="signal peptide" evidence="5">
    <location>
        <begin position="1"/>
        <end position="25"/>
    </location>
</feature>
<keyword evidence="2" id="KW-0812">Transmembrane</keyword>
<comment type="subcellular location">
    <subcellularLocation>
        <location evidence="1">Membrane</location>
        <topology evidence="1">Single-pass membrane protein</topology>
    </subcellularLocation>
</comment>
<accession>A0AAE7BX14</accession>
<organism evidence="6 7">
    <name type="scientific">Acinetobacter schindleri</name>
    <dbReference type="NCBI Taxonomy" id="108981"/>
    <lineage>
        <taxon>Bacteria</taxon>
        <taxon>Pseudomonadati</taxon>
        <taxon>Pseudomonadota</taxon>
        <taxon>Gammaproteobacteria</taxon>
        <taxon>Moraxellales</taxon>
        <taxon>Moraxellaceae</taxon>
        <taxon>Acinetobacter</taxon>
    </lineage>
</organism>
<dbReference type="RefSeq" id="WP_048881022.1">
    <property type="nucleotide sequence ID" value="NZ_CP044463.1"/>
</dbReference>
<proteinExistence type="predicted"/>
<protein>
    <submittedName>
        <fullName evidence="6">Energy transducer TonB</fullName>
    </submittedName>
</protein>
<dbReference type="NCBIfam" id="TIGR01352">
    <property type="entry name" value="tonB_Cterm"/>
    <property type="match status" value="1"/>
</dbReference>
<dbReference type="Proteomes" id="UP000503505">
    <property type="component" value="Chromosome"/>
</dbReference>
<dbReference type="InterPro" id="IPR006260">
    <property type="entry name" value="TonB/TolA_C"/>
</dbReference>
<evidence type="ECO:0000256" key="2">
    <source>
        <dbReference type="ARBA" id="ARBA00022692"/>
    </source>
</evidence>
<keyword evidence="5" id="KW-0732">Signal</keyword>
<name>A0AAE7BX14_9GAMM</name>
<evidence type="ECO:0000313" key="7">
    <source>
        <dbReference type="Proteomes" id="UP000503505"/>
    </source>
</evidence>
<evidence type="ECO:0000313" key="6">
    <source>
        <dbReference type="EMBL" id="QIC66883.1"/>
    </source>
</evidence>
<feature type="chain" id="PRO_5042108853" evidence="5">
    <location>
        <begin position="26"/>
        <end position="150"/>
    </location>
</feature>
<dbReference type="GO" id="GO:0016020">
    <property type="term" value="C:membrane"/>
    <property type="evidence" value="ECO:0007669"/>
    <property type="project" value="UniProtKB-SubCell"/>
</dbReference>
<dbReference type="EMBL" id="CP044463">
    <property type="protein sequence ID" value="QIC66883.1"/>
    <property type="molecule type" value="Genomic_DNA"/>
</dbReference>
<dbReference type="Gene3D" id="3.30.1150.10">
    <property type="match status" value="1"/>
</dbReference>
<evidence type="ECO:0000256" key="4">
    <source>
        <dbReference type="ARBA" id="ARBA00023136"/>
    </source>
</evidence>
<evidence type="ECO:0000256" key="5">
    <source>
        <dbReference type="SAM" id="SignalP"/>
    </source>
</evidence>
<dbReference type="PROSITE" id="PS51257">
    <property type="entry name" value="PROKAR_LIPOPROTEIN"/>
    <property type="match status" value="1"/>
</dbReference>
<evidence type="ECO:0000256" key="1">
    <source>
        <dbReference type="ARBA" id="ARBA00004167"/>
    </source>
</evidence>
<dbReference type="AlphaFoldDB" id="A0AAE7BX14"/>
<reference evidence="6 7" key="1">
    <citation type="submission" date="2019-09" db="EMBL/GenBank/DDBJ databases">
        <title>Non-baumannii Acinetobacter spp. carrying blaNDM-1 isolated in China.</title>
        <authorList>
            <person name="Cui C."/>
            <person name="Chen C."/>
            <person name="Sun J."/>
            <person name="Liu Y."/>
        </authorList>
    </citation>
    <scope>NUCLEOTIDE SEQUENCE [LARGE SCALE GENOMIC DNA]</scope>
    <source>
        <strain evidence="6 7">HZE23-1</strain>
    </source>
</reference>
<dbReference type="SUPFAM" id="SSF74653">
    <property type="entry name" value="TolA/TonB C-terminal domain"/>
    <property type="match status" value="1"/>
</dbReference>
<keyword evidence="3" id="KW-1133">Transmembrane helix</keyword>
<keyword evidence="4" id="KW-0472">Membrane</keyword>
<gene>
    <name evidence="6" type="ORF">FSC10_05705</name>
</gene>
<evidence type="ECO:0000256" key="3">
    <source>
        <dbReference type="ARBA" id="ARBA00022989"/>
    </source>
</evidence>
<sequence>MPSRLLVQSLLFSACIGLFLAPAYAQDEKTRQLLKRLKQPVPAYQPPTVKNAVPPHLLAKQGYEVSWLKVPYLRFNDAELQRAKTVIVQMTVIASTGQITDVEIIQSSGLRVVDAKVKEAVLAAKLEPIKGVDHNLVYSLEHKIEIKNPL</sequence>